<feature type="compositionally biased region" description="Basic and acidic residues" evidence="1">
    <location>
        <begin position="1"/>
        <end position="18"/>
    </location>
</feature>
<dbReference type="Proteomes" id="UP000623129">
    <property type="component" value="Unassembled WGS sequence"/>
</dbReference>
<sequence>MEGKDTPEQSSGEAKEDPVQFDPSRMIGIIKRKALIKELASAYHAECRTLCQDLLQLQRKHEEFQYVEKRVAEEARQPLKPAKRFVVTYKTEKLVSNSDIHVQ</sequence>
<dbReference type="OrthoDB" id="1906532at2759"/>
<protein>
    <submittedName>
        <fullName evidence="2">Uncharacterized protein</fullName>
    </submittedName>
</protein>
<accession>A0A833RIP2</accession>
<proteinExistence type="predicted"/>
<evidence type="ECO:0000313" key="3">
    <source>
        <dbReference type="Proteomes" id="UP000623129"/>
    </source>
</evidence>
<dbReference type="EMBL" id="SWLB01000008">
    <property type="protein sequence ID" value="KAF3335689.1"/>
    <property type="molecule type" value="Genomic_DNA"/>
</dbReference>
<reference evidence="2" key="1">
    <citation type="submission" date="2020-01" db="EMBL/GenBank/DDBJ databases">
        <title>Genome sequence of Kobresia littledalei, the first chromosome-level genome in the family Cyperaceae.</title>
        <authorList>
            <person name="Qu G."/>
        </authorList>
    </citation>
    <scope>NUCLEOTIDE SEQUENCE</scope>
    <source>
        <strain evidence="2">C.B.Clarke</strain>
        <tissue evidence="2">Leaf</tissue>
    </source>
</reference>
<keyword evidence="3" id="KW-1185">Reference proteome</keyword>
<dbReference type="AlphaFoldDB" id="A0A833RIP2"/>
<evidence type="ECO:0000313" key="2">
    <source>
        <dbReference type="EMBL" id="KAF3335689.1"/>
    </source>
</evidence>
<dbReference type="PANTHER" id="PTHR37242">
    <property type="entry name" value="OS09G0569450 PROTEIN"/>
    <property type="match status" value="1"/>
</dbReference>
<feature type="region of interest" description="Disordered" evidence="1">
    <location>
        <begin position="1"/>
        <end position="21"/>
    </location>
</feature>
<comment type="caution">
    <text evidence="2">The sequence shown here is derived from an EMBL/GenBank/DDBJ whole genome shotgun (WGS) entry which is preliminary data.</text>
</comment>
<name>A0A833RIP2_9POAL</name>
<organism evidence="2 3">
    <name type="scientific">Carex littledalei</name>
    <dbReference type="NCBI Taxonomy" id="544730"/>
    <lineage>
        <taxon>Eukaryota</taxon>
        <taxon>Viridiplantae</taxon>
        <taxon>Streptophyta</taxon>
        <taxon>Embryophyta</taxon>
        <taxon>Tracheophyta</taxon>
        <taxon>Spermatophyta</taxon>
        <taxon>Magnoliopsida</taxon>
        <taxon>Liliopsida</taxon>
        <taxon>Poales</taxon>
        <taxon>Cyperaceae</taxon>
        <taxon>Cyperoideae</taxon>
        <taxon>Cariceae</taxon>
        <taxon>Carex</taxon>
        <taxon>Carex subgen. Euthyceras</taxon>
    </lineage>
</organism>
<gene>
    <name evidence="2" type="ORF">FCM35_KLT20196</name>
</gene>
<dbReference type="PANTHER" id="PTHR37242:SF1">
    <property type="entry name" value="OS09G0569450 PROTEIN"/>
    <property type="match status" value="1"/>
</dbReference>
<evidence type="ECO:0000256" key="1">
    <source>
        <dbReference type="SAM" id="MobiDB-lite"/>
    </source>
</evidence>